<gene>
    <name evidence="2" type="ORF">HDF22_001331</name>
</gene>
<dbReference type="EMBL" id="JACHCA010000003">
    <property type="protein sequence ID" value="MBB6127225.1"/>
    <property type="molecule type" value="Genomic_DNA"/>
</dbReference>
<protein>
    <recommendedName>
        <fullName evidence="1">DUF6265 domain-containing protein</fullName>
    </recommendedName>
</protein>
<evidence type="ECO:0000259" key="1">
    <source>
        <dbReference type="Pfam" id="PF19780"/>
    </source>
</evidence>
<dbReference type="Pfam" id="PF19780">
    <property type="entry name" value="DUF6265"/>
    <property type="match status" value="1"/>
</dbReference>
<evidence type="ECO:0000313" key="3">
    <source>
        <dbReference type="Proteomes" id="UP000548326"/>
    </source>
</evidence>
<dbReference type="RefSeq" id="WP_183586454.1">
    <property type="nucleotide sequence ID" value="NZ_JACHCA010000003.1"/>
</dbReference>
<name>A0A841JFI7_9SPHI</name>
<evidence type="ECO:0000313" key="2">
    <source>
        <dbReference type="EMBL" id="MBB6127225.1"/>
    </source>
</evidence>
<accession>A0A841JFI7</accession>
<proteinExistence type="predicted"/>
<feature type="domain" description="DUF6265" evidence="1">
    <location>
        <begin position="2"/>
        <end position="94"/>
    </location>
</feature>
<dbReference type="Proteomes" id="UP000548326">
    <property type="component" value="Unassembled WGS sequence"/>
</dbReference>
<dbReference type="InterPro" id="IPR046232">
    <property type="entry name" value="DUF6265"/>
</dbReference>
<dbReference type="AlphaFoldDB" id="A0A841JFI7"/>
<reference evidence="2 3" key="1">
    <citation type="submission" date="2020-08" db="EMBL/GenBank/DDBJ databases">
        <title>Genomic Encyclopedia of Type Strains, Phase IV (KMG-V): Genome sequencing to study the core and pangenomes of soil and plant-associated prokaryotes.</title>
        <authorList>
            <person name="Whitman W."/>
        </authorList>
    </citation>
    <scope>NUCLEOTIDE SEQUENCE [LARGE SCALE GENOMIC DNA]</scope>
    <source>
        <strain evidence="2 3">MP601</strain>
    </source>
</reference>
<comment type="caution">
    <text evidence="2">The sequence shown here is derived from an EMBL/GenBank/DDBJ whole genome shotgun (WGS) entry which is preliminary data.</text>
</comment>
<organism evidence="2 3">
    <name type="scientific">Mucilaginibacter lappiensis</name>
    <dbReference type="NCBI Taxonomy" id="354630"/>
    <lineage>
        <taxon>Bacteria</taxon>
        <taxon>Pseudomonadati</taxon>
        <taxon>Bacteroidota</taxon>
        <taxon>Sphingobacteriia</taxon>
        <taxon>Sphingobacteriales</taxon>
        <taxon>Sphingobacteriaceae</taxon>
        <taxon>Mucilaginibacter</taxon>
    </lineage>
</organism>
<sequence>MESWKKLNDSTYLGKSYQLSGLDTLSAEDVRLEEHHGNLYYIPTVKNQNDGKPVIFTMTTVSADGFVFENPEHDFPQKITYNRMSKDSVAAEISGTYKRKQRAIKFPMGRVK</sequence>